<dbReference type="PANTHER" id="PTHR47413:SF2">
    <property type="entry name" value="LIPASE-LIKE PAD4"/>
    <property type="match status" value="1"/>
</dbReference>
<dbReference type="Pfam" id="PF01764">
    <property type="entry name" value="Lipase_3"/>
    <property type="match status" value="1"/>
</dbReference>
<dbReference type="InterPro" id="IPR002921">
    <property type="entry name" value="Fungal_lipase-type"/>
</dbReference>
<feature type="compositionally biased region" description="Low complexity" evidence="1">
    <location>
        <begin position="32"/>
        <end position="49"/>
    </location>
</feature>
<feature type="region of interest" description="Disordered" evidence="1">
    <location>
        <begin position="1"/>
        <end position="62"/>
    </location>
</feature>
<accession>A0AAW1PJB8</accession>
<dbReference type="Gene3D" id="3.40.50.1820">
    <property type="entry name" value="alpha/beta hydrolase"/>
    <property type="match status" value="1"/>
</dbReference>
<dbReference type="EMBL" id="JALJOQ010000019">
    <property type="protein sequence ID" value="KAK9809541.1"/>
    <property type="molecule type" value="Genomic_DNA"/>
</dbReference>
<name>A0AAW1PJB8_9CHLO</name>
<dbReference type="Proteomes" id="UP001465755">
    <property type="component" value="Unassembled WGS sequence"/>
</dbReference>
<organism evidence="3 4">
    <name type="scientific">Symbiochloris irregularis</name>
    <dbReference type="NCBI Taxonomy" id="706552"/>
    <lineage>
        <taxon>Eukaryota</taxon>
        <taxon>Viridiplantae</taxon>
        <taxon>Chlorophyta</taxon>
        <taxon>core chlorophytes</taxon>
        <taxon>Trebouxiophyceae</taxon>
        <taxon>Trebouxiales</taxon>
        <taxon>Trebouxiaceae</taxon>
        <taxon>Symbiochloris</taxon>
    </lineage>
</organism>
<dbReference type="InterPro" id="IPR027417">
    <property type="entry name" value="P-loop_NTPase"/>
</dbReference>
<proteinExistence type="predicted"/>
<dbReference type="CDD" id="cd00519">
    <property type="entry name" value="Lipase_3"/>
    <property type="match status" value="1"/>
</dbReference>
<gene>
    <name evidence="3" type="ORF">WJX73_010756</name>
</gene>
<sequence>MGCLASKAASEGPPHQGPIHQGPSPEQLPPRSASQGSSESSSTASRPASGNDSQDGQKASFPGQQGEALHIYLPVAAQAAKAAYKAAKTVQRLYTFAWLKEGVCCFAFPGTYKPSDWEADLNFASTPWAMEDGTTVDIHKGFQQRLSSILALDSYKADMHKAMQAHTCLCTGHSLGGAVACLAALHCKAQRQQHDPAPPRVQCITFGAPLIGGLKLQKHVKLQGWQCDFLHVVSRHDIVPRILISKSEGLIMACKAAFSHASTPILMYDRDVEDDANKANIWDLGQQVKDFFEPIAMAPRAAAKAVVAACQTHGAYRPVGTYLLCAHGGLVPLEKPEEVLHVLYVTMTLAADPFTTGRTVLMEHKMSHYRALVDVQMPAAGHILAGTAIMEARSPFEYFVAKELQAYAGTAASSASTMIKVQETLAEVRGILDLVHTQHMGRASAEMPRVTPMFAQRLAERMIGREQELHAVCEALRQYSSVVIVGGPGEGKSTLANEAAKRMYEWGSCPAGIFYVDLQGLQRGEDSTLETLLTQQFGAQLQSCQGGLDQSLEVSFSSLLHWLRCLPTSHAVILVIESAEDALCDSNGSQELQRIL</sequence>
<evidence type="ECO:0000313" key="3">
    <source>
        <dbReference type="EMBL" id="KAK9809541.1"/>
    </source>
</evidence>
<dbReference type="SUPFAM" id="SSF53474">
    <property type="entry name" value="alpha/beta-Hydrolases"/>
    <property type="match status" value="1"/>
</dbReference>
<comment type="caution">
    <text evidence="3">The sequence shown here is derived from an EMBL/GenBank/DDBJ whole genome shotgun (WGS) entry which is preliminary data.</text>
</comment>
<reference evidence="3 4" key="1">
    <citation type="journal article" date="2024" name="Nat. Commun.">
        <title>Phylogenomics reveals the evolutionary origins of lichenization in chlorophyte algae.</title>
        <authorList>
            <person name="Puginier C."/>
            <person name="Libourel C."/>
            <person name="Otte J."/>
            <person name="Skaloud P."/>
            <person name="Haon M."/>
            <person name="Grisel S."/>
            <person name="Petersen M."/>
            <person name="Berrin J.G."/>
            <person name="Delaux P.M."/>
            <person name="Dal Grande F."/>
            <person name="Keller J."/>
        </authorList>
    </citation>
    <scope>NUCLEOTIDE SEQUENCE [LARGE SCALE GENOMIC DNA]</scope>
    <source>
        <strain evidence="3 4">SAG 2036</strain>
    </source>
</reference>
<dbReference type="InterPro" id="IPR029058">
    <property type="entry name" value="AB_hydrolase_fold"/>
</dbReference>
<feature type="compositionally biased region" description="Low complexity" evidence="1">
    <location>
        <begin position="12"/>
        <end position="25"/>
    </location>
</feature>
<feature type="domain" description="Fungal lipase-type" evidence="2">
    <location>
        <begin position="106"/>
        <end position="242"/>
    </location>
</feature>
<keyword evidence="4" id="KW-1185">Reference proteome</keyword>
<dbReference type="AlphaFoldDB" id="A0AAW1PJB8"/>
<dbReference type="SUPFAM" id="SSF52540">
    <property type="entry name" value="P-loop containing nucleoside triphosphate hydrolases"/>
    <property type="match status" value="1"/>
</dbReference>
<evidence type="ECO:0000313" key="4">
    <source>
        <dbReference type="Proteomes" id="UP001465755"/>
    </source>
</evidence>
<dbReference type="GO" id="GO:0006629">
    <property type="term" value="P:lipid metabolic process"/>
    <property type="evidence" value="ECO:0007669"/>
    <property type="project" value="InterPro"/>
</dbReference>
<protein>
    <recommendedName>
        <fullName evidence="2">Fungal lipase-type domain-containing protein</fullName>
    </recommendedName>
</protein>
<evidence type="ECO:0000259" key="2">
    <source>
        <dbReference type="Pfam" id="PF01764"/>
    </source>
</evidence>
<dbReference type="PANTHER" id="PTHR47413">
    <property type="entry name" value="LIPASE-LIKE PAD4"/>
    <property type="match status" value="1"/>
</dbReference>
<evidence type="ECO:0000256" key="1">
    <source>
        <dbReference type="SAM" id="MobiDB-lite"/>
    </source>
</evidence>
<dbReference type="Gene3D" id="3.40.50.300">
    <property type="entry name" value="P-loop containing nucleotide triphosphate hydrolases"/>
    <property type="match status" value="1"/>
</dbReference>